<dbReference type="InterPro" id="IPR005828">
    <property type="entry name" value="MFS_sugar_transport-like"/>
</dbReference>
<dbReference type="PANTHER" id="PTHR48021:SF47">
    <property type="entry name" value="GH17672P"/>
    <property type="match status" value="1"/>
</dbReference>
<dbReference type="InterPro" id="IPR050549">
    <property type="entry name" value="MFS_Trehalose_Transporter"/>
</dbReference>
<feature type="transmembrane region" description="Helical" evidence="5">
    <location>
        <begin position="42"/>
        <end position="66"/>
    </location>
</feature>
<dbReference type="EMBL" id="GEBQ01004235">
    <property type="protein sequence ID" value="JAT35742.1"/>
    <property type="molecule type" value="Transcribed_RNA"/>
</dbReference>
<feature type="transmembrane region" description="Helical" evidence="5">
    <location>
        <begin position="12"/>
        <end position="30"/>
    </location>
</feature>
<evidence type="ECO:0000256" key="5">
    <source>
        <dbReference type="SAM" id="Phobius"/>
    </source>
</evidence>
<dbReference type="PANTHER" id="PTHR48021">
    <property type="match status" value="1"/>
</dbReference>
<evidence type="ECO:0000313" key="7">
    <source>
        <dbReference type="EMBL" id="JAT35742.1"/>
    </source>
</evidence>
<accession>A0A1B6MIM1</accession>
<feature type="domain" description="Major facilitator superfamily (MFS) profile" evidence="6">
    <location>
        <begin position="1"/>
        <end position="111"/>
    </location>
</feature>
<sequence length="111" mass="12335">IVKCFGMKNMFIFSAIGMFIFQVLLGVYFYMNQRGEMTAYGWLPLVSMVGFIITCSLGFGPLAYAVMGEVFPTKVKAIAAAVTVSFSWFLAFLMTQFFSNAVELIGPYVAF</sequence>
<evidence type="ECO:0000256" key="4">
    <source>
        <dbReference type="ARBA" id="ARBA00023136"/>
    </source>
</evidence>
<dbReference type="GO" id="GO:0022857">
    <property type="term" value="F:transmembrane transporter activity"/>
    <property type="evidence" value="ECO:0007669"/>
    <property type="project" value="InterPro"/>
</dbReference>
<evidence type="ECO:0000256" key="3">
    <source>
        <dbReference type="ARBA" id="ARBA00022989"/>
    </source>
</evidence>
<organism evidence="7">
    <name type="scientific">Graphocephala atropunctata</name>
    <dbReference type="NCBI Taxonomy" id="36148"/>
    <lineage>
        <taxon>Eukaryota</taxon>
        <taxon>Metazoa</taxon>
        <taxon>Ecdysozoa</taxon>
        <taxon>Arthropoda</taxon>
        <taxon>Hexapoda</taxon>
        <taxon>Insecta</taxon>
        <taxon>Pterygota</taxon>
        <taxon>Neoptera</taxon>
        <taxon>Paraneoptera</taxon>
        <taxon>Hemiptera</taxon>
        <taxon>Auchenorrhyncha</taxon>
        <taxon>Membracoidea</taxon>
        <taxon>Cicadellidae</taxon>
        <taxon>Cicadellinae</taxon>
        <taxon>Cicadellini</taxon>
        <taxon>Graphocephala</taxon>
    </lineage>
</organism>
<dbReference type="InterPro" id="IPR036259">
    <property type="entry name" value="MFS_trans_sf"/>
</dbReference>
<dbReference type="PROSITE" id="PS50850">
    <property type="entry name" value="MFS"/>
    <property type="match status" value="1"/>
</dbReference>
<protein>
    <recommendedName>
        <fullName evidence="6">Major facilitator superfamily (MFS) profile domain-containing protein</fullName>
    </recommendedName>
</protein>
<dbReference type="SUPFAM" id="SSF103473">
    <property type="entry name" value="MFS general substrate transporter"/>
    <property type="match status" value="1"/>
</dbReference>
<keyword evidence="3 5" id="KW-1133">Transmembrane helix</keyword>
<comment type="subcellular location">
    <subcellularLocation>
        <location evidence="1">Membrane</location>
        <topology evidence="1">Multi-pass membrane protein</topology>
    </subcellularLocation>
</comment>
<feature type="non-terminal residue" evidence="7">
    <location>
        <position position="1"/>
    </location>
</feature>
<gene>
    <name evidence="7" type="ORF">g.51859</name>
</gene>
<evidence type="ECO:0000259" key="6">
    <source>
        <dbReference type="PROSITE" id="PS50850"/>
    </source>
</evidence>
<dbReference type="Pfam" id="PF00083">
    <property type="entry name" value="Sugar_tr"/>
    <property type="match status" value="1"/>
</dbReference>
<keyword evidence="2 5" id="KW-0812">Transmembrane</keyword>
<dbReference type="InterPro" id="IPR020846">
    <property type="entry name" value="MFS_dom"/>
</dbReference>
<dbReference type="Gene3D" id="1.20.1250.20">
    <property type="entry name" value="MFS general substrate transporter like domains"/>
    <property type="match status" value="1"/>
</dbReference>
<feature type="transmembrane region" description="Helical" evidence="5">
    <location>
        <begin position="78"/>
        <end position="98"/>
    </location>
</feature>
<name>A0A1B6MIM1_9HEMI</name>
<dbReference type="GO" id="GO:0016020">
    <property type="term" value="C:membrane"/>
    <property type="evidence" value="ECO:0007669"/>
    <property type="project" value="UniProtKB-SubCell"/>
</dbReference>
<feature type="non-terminal residue" evidence="7">
    <location>
        <position position="111"/>
    </location>
</feature>
<evidence type="ECO:0000256" key="2">
    <source>
        <dbReference type="ARBA" id="ARBA00022692"/>
    </source>
</evidence>
<proteinExistence type="predicted"/>
<dbReference type="AlphaFoldDB" id="A0A1B6MIM1"/>
<evidence type="ECO:0000256" key="1">
    <source>
        <dbReference type="ARBA" id="ARBA00004141"/>
    </source>
</evidence>
<keyword evidence="4 5" id="KW-0472">Membrane</keyword>
<reference evidence="7" key="1">
    <citation type="submission" date="2015-11" db="EMBL/GenBank/DDBJ databases">
        <title>De novo transcriptome assembly of four potential Pierce s Disease insect vectors from Arizona vineyards.</title>
        <authorList>
            <person name="Tassone E.E."/>
        </authorList>
    </citation>
    <scope>NUCLEOTIDE SEQUENCE</scope>
</reference>